<dbReference type="GO" id="GO:0016763">
    <property type="term" value="F:pentosyltransferase activity"/>
    <property type="evidence" value="ECO:0007669"/>
    <property type="project" value="TreeGrafter"/>
</dbReference>
<accession>A0A929KST1</accession>
<sequence>MKNRLLRNPFIIFSPFLVYYCYYIFKHKWPKLYGDEIRYVDFAHNLIHGFYSPKMPDINLWNGPGYPLIITPFIALKIPVLCVTMLNALFLYLTVVFLYKAISIVGNYKIALVLCILLALYPNAHSILPLLYTEAVTFMLVAGLVLSVTLYYHKDSTFYLILSGFILGFIILTKIIFGYVILICLLVGLASLLFKEHRDTFRGPVKIIAVAFLVASPYLVYTYQLTGKVMYWGNAGGMSLYWMSTPHANEYGDWKAPSLSNSQYPKAFRSAEVTKILKQNHLKEFKYILKHNELDEDRLFKEAAIRNIKQHPLKFAENYYYNVSRMLFNFPYSYSFQNGAVVKNILIGSLLFWTSILALIITIINWRMIIHPIRFLLFVTGIYLLASGALSSYPRQLDVMVPVFIFWFGFLAGKVKKPELRF</sequence>
<evidence type="ECO:0000259" key="9">
    <source>
        <dbReference type="Pfam" id="PF13231"/>
    </source>
</evidence>
<feature type="transmembrane region" description="Helical" evidence="8">
    <location>
        <begin position="131"/>
        <end position="152"/>
    </location>
</feature>
<keyword evidence="5 8" id="KW-0812">Transmembrane</keyword>
<dbReference type="AlphaFoldDB" id="A0A929KST1"/>
<organism evidence="10 11">
    <name type="scientific">Mucilaginibacter myungsuensis</name>
    <dbReference type="NCBI Taxonomy" id="649104"/>
    <lineage>
        <taxon>Bacteria</taxon>
        <taxon>Pseudomonadati</taxon>
        <taxon>Bacteroidota</taxon>
        <taxon>Sphingobacteriia</taxon>
        <taxon>Sphingobacteriales</taxon>
        <taxon>Sphingobacteriaceae</taxon>
        <taxon>Mucilaginibacter</taxon>
    </lineage>
</organism>
<protein>
    <submittedName>
        <fullName evidence="10">Glycosyltransferase family 39 protein</fullName>
    </submittedName>
</protein>
<feature type="transmembrane region" description="Helical" evidence="8">
    <location>
        <begin position="158"/>
        <end position="191"/>
    </location>
</feature>
<feature type="transmembrane region" description="Helical" evidence="8">
    <location>
        <begin position="203"/>
        <end position="221"/>
    </location>
</feature>
<evidence type="ECO:0000256" key="2">
    <source>
        <dbReference type="ARBA" id="ARBA00022475"/>
    </source>
</evidence>
<comment type="caution">
    <text evidence="10">The sequence shown here is derived from an EMBL/GenBank/DDBJ whole genome shotgun (WGS) entry which is preliminary data.</text>
</comment>
<feature type="transmembrane region" description="Helical" evidence="8">
    <location>
        <begin position="345"/>
        <end position="366"/>
    </location>
</feature>
<feature type="transmembrane region" description="Helical" evidence="8">
    <location>
        <begin position="105"/>
        <end position="124"/>
    </location>
</feature>
<keyword evidence="6 8" id="KW-1133">Transmembrane helix</keyword>
<proteinExistence type="predicted"/>
<keyword evidence="2" id="KW-1003">Cell membrane</keyword>
<keyword evidence="11" id="KW-1185">Reference proteome</keyword>
<evidence type="ECO:0000313" key="10">
    <source>
        <dbReference type="EMBL" id="MBE9660881.1"/>
    </source>
</evidence>
<evidence type="ECO:0000256" key="5">
    <source>
        <dbReference type="ARBA" id="ARBA00022692"/>
    </source>
</evidence>
<evidence type="ECO:0000256" key="6">
    <source>
        <dbReference type="ARBA" id="ARBA00022989"/>
    </source>
</evidence>
<dbReference type="GO" id="GO:0005886">
    <property type="term" value="C:plasma membrane"/>
    <property type="evidence" value="ECO:0007669"/>
    <property type="project" value="UniProtKB-SubCell"/>
</dbReference>
<keyword evidence="4" id="KW-0808">Transferase</keyword>
<dbReference type="PANTHER" id="PTHR33908:SF11">
    <property type="entry name" value="MEMBRANE PROTEIN"/>
    <property type="match status" value="1"/>
</dbReference>
<dbReference type="EMBL" id="JADFFL010000001">
    <property type="protein sequence ID" value="MBE9660881.1"/>
    <property type="molecule type" value="Genomic_DNA"/>
</dbReference>
<evidence type="ECO:0000256" key="1">
    <source>
        <dbReference type="ARBA" id="ARBA00004651"/>
    </source>
</evidence>
<dbReference type="Proteomes" id="UP000622475">
    <property type="component" value="Unassembled WGS sequence"/>
</dbReference>
<keyword evidence="7 8" id="KW-0472">Membrane</keyword>
<evidence type="ECO:0000256" key="4">
    <source>
        <dbReference type="ARBA" id="ARBA00022679"/>
    </source>
</evidence>
<dbReference type="PANTHER" id="PTHR33908">
    <property type="entry name" value="MANNOSYLTRANSFERASE YKCB-RELATED"/>
    <property type="match status" value="1"/>
</dbReference>
<dbReference type="InterPro" id="IPR050297">
    <property type="entry name" value="LipidA_mod_glycosyltrf_83"/>
</dbReference>
<evidence type="ECO:0000256" key="3">
    <source>
        <dbReference type="ARBA" id="ARBA00022676"/>
    </source>
</evidence>
<dbReference type="InterPro" id="IPR038731">
    <property type="entry name" value="RgtA/B/C-like"/>
</dbReference>
<feature type="transmembrane region" description="Helical" evidence="8">
    <location>
        <begin position="6"/>
        <end position="25"/>
    </location>
</feature>
<feature type="domain" description="Glycosyltransferase RgtA/B/C/D-like" evidence="9">
    <location>
        <begin position="64"/>
        <end position="221"/>
    </location>
</feature>
<reference evidence="10" key="1">
    <citation type="submission" date="2020-10" db="EMBL/GenBank/DDBJ databases">
        <title>Mucilaginibacter mali sp. nov., isolated from rhizosphere soil of apple orchard.</title>
        <authorList>
            <person name="Lee J.-S."/>
            <person name="Kim H.S."/>
            <person name="Kim J.-S."/>
        </authorList>
    </citation>
    <scope>NUCLEOTIDE SEQUENCE</scope>
    <source>
        <strain evidence="10">KCTC 22746</strain>
    </source>
</reference>
<evidence type="ECO:0000256" key="8">
    <source>
        <dbReference type="SAM" id="Phobius"/>
    </source>
</evidence>
<dbReference type="RefSeq" id="WP_194110069.1">
    <property type="nucleotide sequence ID" value="NZ_JADFFL010000001.1"/>
</dbReference>
<comment type="subcellular location">
    <subcellularLocation>
        <location evidence="1">Cell membrane</location>
        <topology evidence="1">Multi-pass membrane protein</topology>
    </subcellularLocation>
</comment>
<feature type="transmembrane region" description="Helical" evidence="8">
    <location>
        <begin position="78"/>
        <end position="99"/>
    </location>
</feature>
<dbReference type="Pfam" id="PF13231">
    <property type="entry name" value="PMT_2"/>
    <property type="match status" value="1"/>
</dbReference>
<evidence type="ECO:0000256" key="7">
    <source>
        <dbReference type="ARBA" id="ARBA00023136"/>
    </source>
</evidence>
<dbReference type="GO" id="GO:0009103">
    <property type="term" value="P:lipopolysaccharide biosynthetic process"/>
    <property type="evidence" value="ECO:0007669"/>
    <property type="project" value="UniProtKB-ARBA"/>
</dbReference>
<name>A0A929KST1_9SPHI</name>
<evidence type="ECO:0000313" key="11">
    <source>
        <dbReference type="Proteomes" id="UP000622475"/>
    </source>
</evidence>
<feature type="transmembrane region" description="Helical" evidence="8">
    <location>
        <begin position="373"/>
        <end position="393"/>
    </location>
</feature>
<keyword evidence="3" id="KW-0328">Glycosyltransferase</keyword>
<gene>
    <name evidence="10" type="ORF">IRJ16_03215</name>
</gene>